<organism evidence="3 4">
    <name type="scientific">Bifidobacterium bifidum BGN4</name>
    <dbReference type="NCBI Taxonomy" id="484020"/>
    <lineage>
        <taxon>Bacteria</taxon>
        <taxon>Bacillati</taxon>
        <taxon>Actinomycetota</taxon>
        <taxon>Actinomycetes</taxon>
        <taxon>Bifidobacteriales</taxon>
        <taxon>Bifidobacteriaceae</taxon>
        <taxon>Bifidobacterium</taxon>
    </lineage>
</organism>
<feature type="compositionally biased region" description="Polar residues" evidence="1">
    <location>
        <begin position="235"/>
        <end position="249"/>
    </location>
</feature>
<feature type="region of interest" description="Disordered" evidence="1">
    <location>
        <begin position="235"/>
        <end position="272"/>
    </location>
</feature>
<keyword evidence="2" id="KW-1133">Transmembrane helix</keyword>
<proteinExistence type="predicted"/>
<feature type="compositionally biased region" description="Polar residues" evidence="1">
    <location>
        <begin position="260"/>
        <end position="272"/>
    </location>
</feature>
<dbReference type="HOGENOM" id="CLU_068874_0_0_11"/>
<protein>
    <submittedName>
        <fullName evidence="3">Conserved hypothetical membrane protein</fullName>
    </submittedName>
</protein>
<evidence type="ECO:0000256" key="1">
    <source>
        <dbReference type="SAM" id="MobiDB-lite"/>
    </source>
</evidence>
<dbReference type="Proteomes" id="UP000006173">
    <property type="component" value="Chromosome"/>
</dbReference>
<evidence type="ECO:0000313" key="3">
    <source>
        <dbReference type="EMBL" id="AFL04626.1"/>
    </source>
</evidence>
<name>I3WIB3_BIFBI</name>
<reference evidence="3 4" key="1">
    <citation type="journal article" date="2012" name="J. Bacteriol.">
        <title>Complete Genome Sequence of the Probiotic Bacterium Bifidobacterium bifidum Strain BGN4.</title>
        <authorList>
            <person name="Yu D.S."/>
            <person name="Jeong H."/>
            <person name="Lee D.H."/>
            <person name="Kwon S.K."/>
            <person name="Song J.Y."/>
            <person name="Kim B.K."/>
            <person name="Park M.S."/>
            <person name="Ji G.E."/>
            <person name="Oh T.K."/>
            <person name="Kim J.F."/>
        </authorList>
    </citation>
    <scope>NUCLEOTIDE SEQUENCE [LARGE SCALE GENOMIC DNA]</scope>
    <source>
        <strain evidence="3 4">BGN4</strain>
    </source>
</reference>
<keyword evidence="2" id="KW-0472">Membrane</keyword>
<evidence type="ECO:0000313" key="4">
    <source>
        <dbReference type="Proteomes" id="UP000006173"/>
    </source>
</evidence>
<sequence length="339" mass="36806">MSPTWHARPAARRERPRHGMRRTVIIVAVMLCAVIALFASIPRLMRFVWPASGPEPRRASDAYCSATLSSGDNKEMLSVEQALNAEIITRAAVKRGLPDHAATVAIATAMQETRLMNLSYGDRDSVGLFQQRPSQGWGSKEQLMDETYAANRFYDELVKVPNWQSVPVEDAAQSVQRSQYPDRYADWTNLAQTWAAGLTGETGAGVACALEPAQPSDADMDGLTSDFRNEFPTVMVSQPSSLEPSSKTQDAGGDKAADNSAANDGSGKTTSKTLTFTMSAGTDTENGKRLCRQATAWLVVHARRYGIDSLRANGVRWNRTDGVWAGTETGDLTITATLA</sequence>
<accession>I3WIB3</accession>
<dbReference type="EMBL" id="CP001361">
    <property type="protein sequence ID" value="AFL04626.1"/>
    <property type="molecule type" value="Genomic_DNA"/>
</dbReference>
<evidence type="ECO:0000256" key="2">
    <source>
        <dbReference type="SAM" id="Phobius"/>
    </source>
</evidence>
<dbReference type="PATRIC" id="fig|484020.3.peg.1021"/>
<feature type="transmembrane region" description="Helical" evidence="2">
    <location>
        <begin position="21"/>
        <end position="41"/>
    </location>
</feature>
<dbReference type="KEGG" id="bbf:BBB_1034"/>
<keyword evidence="2" id="KW-0812">Transmembrane</keyword>
<dbReference type="AlphaFoldDB" id="I3WIB3"/>
<gene>
    <name evidence="3" type="ORF">BBB_1034</name>
</gene>